<dbReference type="Pfam" id="PF00385">
    <property type="entry name" value="Chromo"/>
    <property type="match status" value="1"/>
</dbReference>
<dbReference type="PANTHER" id="PTHR37984:SF5">
    <property type="entry name" value="PROTEIN NYNRIN-LIKE"/>
    <property type="match status" value="1"/>
</dbReference>
<reference evidence="2" key="2">
    <citation type="submission" date="2023-05" db="EMBL/GenBank/DDBJ databases">
        <authorList>
            <person name="Schelkunov M.I."/>
        </authorList>
    </citation>
    <scope>NUCLEOTIDE SEQUENCE</scope>
    <source>
        <strain evidence="2">Hsosn_3</strain>
        <tissue evidence="2">Leaf</tissue>
    </source>
</reference>
<dbReference type="InterPro" id="IPR041588">
    <property type="entry name" value="Integrase_H2C2"/>
</dbReference>
<dbReference type="Proteomes" id="UP001237642">
    <property type="component" value="Unassembled WGS sequence"/>
</dbReference>
<keyword evidence="3" id="KW-1185">Reference proteome</keyword>
<dbReference type="CDD" id="cd00024">
    <property type="entry name" value="CD_CSD"/>
    <property type="match status" value="1"/>
</dbReference>
<evidence type="ECO:0000259" key="1">
    <source>
        <dbReference type="PROSITE" id="PS50013"/>
    </source>
</evidence>
<protein>
    <recommendedName>
        <fullName evidence="1">Chromo domain-containing protein</fullName>
    </recommendedName>
</protein>
<feature type="domain" description="Chromo" evidence="1">
    <location>
        <begin position="276"/>
        <end position="313"/>
    </location>
</feature>
<dbReference type="PANTHER" id="PTHR37984">
    <property type="entry name" value="PROTEIN CBG26694"/>
    <property type="match status" value="1"/>
</dbReference>
<dbReference type="AlphaFoldDB" id="A0AAD8JHJ8"/>
<gene>
    <name evidence="2" type="ORF">POM88_002381</name>
</gene>
<dbReference type="InterPro" id="IPR050951">
    <property type="entry name" value="Retrovirus_Pol_polyprotein"/>
</dbReference>
<proteinExistence type="predicted"/>
<dbReference type="InterPro" id="IPR023780">
    <property type="entry name" value="Chromo_domain"/>
</dbReference>
<evidence type="ECO:0000313" key="2">
    <source>
        <dbReference type="EMBL" id="KAK1402776.1"/>
    </source>
</evidence>
<dbReference type="InterPro" id="IPR016197">
    <property type="entry name" value="Chromo-like_dom_sf"/>
</dbReference>
<sequence>MWKVTSQQFVQWSGWMTGVPGTADNVANTYFKTQKKLTPKQARWQEYLAEFDFTWVHKPGAQNHVADALSRKVAVKEFVNALTVVNSDFIGLIRSLSGCDEAYKKLMKDVREGIVRKYWIEDGLLHAKGNRLYVPCGGNLRLQILRESHDSKWAGHPGVERMYALLCRTYTWPKMLEDTEAYVKSCLRSSSTGQSPFEMVLEVQPRTPNEVAIQRTGGNCPAAYKYAVGKHELFEDAHDSLSKAQHRMRKYADKKHRSLEFQLKRAPPTIRKQFDKIVDKVLDHRTMRMSRQNRRTDYLVKWKGESEVDATWERDGVRLKVDFGLAVTDSQGPPRPGAQASKLWDVGLVVGLASELVCLSRVAVALELGLDIGWLGRPMVFWLRPKGLGP</sequence>
<dbReference type="Gene3D" id="2.40.50.40">
    <property type="match status" value="1"/>
</dbReference>
<evidence type="ECO:0000313" key="3">
    <source>
        <dbReference type="Proteomes" id="UP001237642"/>
    </source>
</evidence>
<name>A0AAD8JHJ8_9APIA</name>
<accession>A0AAD8JHJ8</accession>
<dbReference type="SUPFAM" id="SSF54160">
    <property type="entry name" value="Chromo domain-like"/>
    <property type="match status" value="1"/>
</dbReference>
<dbReference type="EMBL" id="JAUIZM010000001">
    <property type="protein sequence ID" value="KAK1402776.1"/>
    <property type="molecule type" value="Genomic_DNA"/>
</dbReference>
<dbReference type="Pfam" id="PF17921">
    <property type="entry name" value="Integrase_H2C2"/>
    <property type="match status" value="1"/>
</dbReference>
<dbReference type="InterPro" id="IPR000953">
    <property type="entry name" value="Chromo/chromo_shadow_dom"/>
</dbReference>
<reference evidence="2" key="1">
    <citation type="submission" date="2023-02" db="EMBL/GenBank/DDBJ databases">
        <title>Genome of toxic invasive species Heracleum sosnowskyi carries increased number of genes despite the absence of recent whole-genome duplications.</title>
        <authorList>
            <person name="Schelkunov M."/>
            <person name="Shtratnikova V."/>
            <person name="Makarenko M."/>
            <person name="Klepikova A."/>
            <person name="Omelchenko D."/>
            <person name="Novikova G."/>
            <person name="Obukhova E."/>
            <person name="Bogdanov V."/>
            <person name="Penin A."/>
            <person name="Logacheva M."/>
        </authorList>
    </citation>
    <scope>NUCLEOTIDE SEQUENCE</scope>
    <source>
        <strain evidence="2">Hsosn_3</strain>
        <tissue evidence="2">Leaf</tissue>
    </source>
</reference>
<dbReference type="Gene3D" id="1.10.340.70">
    <property type="match status" value="1"/>
</dbReference>
<comment type="caution">
    <text evidence="2">The sequence shown here is derived from an EMBL/GenBank/DDBJ whole genome shotgun (WGS) entry which is preliminary data.</text>
</comment>
<organism evidence="2 3">
    <name type="scientific">Heracleum sosnowskyi</name>
    <dbReference type="NCBI Taxonomy" id="360622"/>
    <lineage>
        <taxon>Eukaryota</taxon>
        <taxon>Viridiplantae</taxon>
        <taxon>Streptophyta</taxon>
        <taxon>Embryophyta</taxon>
        <taxon>Tracheophyta</taxon>
        <taxon>Spermatophyta</taxon>
        <taxon>Magnoliopsida</taxon>
        <taxon>eudicotyledons</taxon>
        <taxon>Gunneridae</taxon>
        <taxon>Pentapetalae</taxon>
        <taxon>asterids</taxon>
        <taxon>campanulids</taxon>
        <taxon>Apiales</taxon>
        <taxon>Apiaceae</taxon>
        <taxon>Apioideae</taxon>
        <taxon>apioid superclade</taxon>
        <taxon>Tordylieae</taxon>
        <taxon>Tordyliinae</taxon>
        <taxon>Heracleum</taxon>
    </lineage>
</organism>
<dbReference type="PROSITE" id="PS50013">
    <property type="entry name" value="CHROMO_2"/>
    <property type="match status" value="1"/>
</dbReference>